<dbReference type="SUPFAM" id="SSF53756">
    <property type="entry name" value="UDP-Glycosyltransferase/glycogen phosphorylase"/>
    <property type="match status" value="1"/>
</dbReference>
<dbReference type="AlphaFoldDB" id="A0AAV1RGG0"/>
<dbReference type="EMBL" id="CAWUPB010000994">
    <property type="protein sequence ID" value="CAK7335689.1"/>
    <property type="molecule type" value="Genomic_DNA"/>
</dbReference>
<dbReference type="Pfam" id="PF00201">
    <property type="entry name" value="UDPGT"/>
    <property type="match status" value="1"/>
</dbReference>
<dbReference type="GO" id="GO:0047213">
    <property type="term" value="F:anthocyanidin 3-O-glucosyltransferase activity"/>
    <property type="evidence" value="ECO:0007669"/>
    <property type="project" value="UniProtKB-EC"/>
</dbReference>
<proteinExistence type="inferred from homology"/>
<evidence type="ECO:0000256" key="1">
    <source>
        <dbReference type="ARBA" id="ARBA00004935"/>
    </source>
</evidence>
<dbReference type="CDD" id="cd03784">
    <property type="entry name" value="GT1_Gtf-like"/>
    <property type="match status" value="1"/>
</dbReference>
<protein>
    <recommendedName>
        <fullName evidence="7">Glycosyltransferase</fullName>
        <ecNumber evidence="7">2.4.1.-</ecNumber>
    </recommendedName>
</protein>
<gene>
    <name evidence="8" type="ORF">DCAF_LOCUS10689</name>
</gene>
<accession>A0AAV1RGG0</accession>
<dbReference type="InterPro" id="IPR035595">
    <property type="entry name" value="UDP_glycos_trans_CS"/>
</dbReference>
<keyword evidence="9" id="KW-1185">Reference proteome</keyword>
<evidence type="ECO:0000256" key="5">
    <source>
        <dbReference type="ARBA" id="ARBA00047606"/>
    </source>
</evidence>
<dbReference type="Proteomes" id="UP001314170">
    <property type="component" value="Unassembled WGS sequence"/>
</dbReference>
<evidence type="ECO:0000256" key="6">
    <source>
        <dbReference type="RuleBase" id="RU003718"/>
    </source>
</evidence>
<dbReference type="InterPro" id="IPR002213">
    <property type="entry name" value="UDP_glucos_trans"/>
</dbReference>
<comment type="similarity">
    <text evidence="2 6">Belongs to the UDP-glycosyltransferase family.</text>
</comment>
<dbReference type="PANTHER" id="PTHR48046">
    <property type="entry name" value="UDP-GLYCOSYLTRANSFERASE 72E1"/>
    <property type="match status" value="1"/>
</dbReference>
<dbReference type="FunFam" id="3.40.50.2000:FF:000051">
    <property type="entry name" value="Glycosyltransferase"/>
    <property type="match status" value="1"/>
</dbReference>
<dbReference type="EC" id="2.4.1.-" evidence="7"/>
<evidence type="ECO:0000256" key="2">
    <source>
        <dbReference type="ARBA" id="ARBA00009995"/>
    </source>
</evidence>
<comment type="caution">
    <text evidence="8">The sequence shown here is derived from an EMBL/GenBank/DDBJ whole genome shotgun (WGS) entry which is preliminary data.</text>
</comment>
<keyword evidence="3 6" id="KW-0328">Glycosyltransferase</keyword>
<sequence length="477" mass="52513">MDNTQCQEAPLHVAIVPTPGMGHLIPLVELAKKLVHLHNFFVTFIIPNDGTSMKPHKQLLQPLPKTISSIFLPPVNFDDLPENVLMETRITLSLTRSLEALRDSLKALTESTRVVALVVDLFGPAAFEIAKEFDVLPFVFFPANAMLLSLSFHLPKLDETYSGEYKDMIEPVRLPGCVPVQGRDLTAPVHDRKDDAYKWILHICKLYNLAAGIMVNSFIDLEPGAFKALMDENNIGRPPIYPVGPLIQTGSTSGLLGESDQCLSWLDRQPNGSVLFVSFGSGGTLSHAQLNELALGLEMSGQRFLWVARSPRDKAVNATYFGIQSTDDPLAFLPEGFLDRTKGVGLVVPSWAPQIQVLSHGSTGGFLTHCGWNSILESIVNGVPLIAWPLYAEQKMNSVLLADDLKVALRVKVDEKGLVSKEDIANYSRSIFEGREGKLIRSKMNELKDAASRVLSQDGSSTHSLAEVAKIWKDHKK</sequence>
<dbReference type="FunFam" id="3.40.50.2000:FF:000054">
    <property type="entry name" value="Glycosyltransferase"/>
    <property type="match status" value="1"/>
</dbReference>
<reference evidence="8 9" key="1">
    <citation type="submission" date="2024-01" db="EMBL/GenBank/DDBJ databases">
        <authorList>
            <person name="Waweru B."/>
        </authorList>
    </citation>
    <scope>NUCLEOTIDE SEQUENCE [LARGE SCALE GENOMIC DNA]</scope>
</reference>
<evidence type="ECO:0000313" key="9">
    <source>
        <dbReference type="Proteomes" id="UP001314170"/>
    </source>
</evidence>
<dbReference type="PANTHER" id="PTHR48046:SF6">
    <property type="entry name" value="GLYCOSYLTRANSFERASE"/>
    <property type="match status" value="1"/>
</dbReference>
<dbReference type="Gene3D" id="3.40.50.2000">
    <property type="entry name" value="Glycogen Phosphorylase B"/>
    <property type="match status" value="2"/>
</dbReference>
<keyword evidence="4 6" id="KW-0808">Transferase</keyword>
<organism evidence="8 9">
    <name type="scientific">Dovyalis caffra</name>
    <dbReference type="NCBI Taxonomy" id="77055"/>
    <lineage>
        <taxon>Eukaryota</taxon>
        <taxon>Viridiplantae</taxon>
        <taxon>Streptophyta</taxon>
        <taxon>Embryophyta</taxon>
        <taxon>Tracheophyta</taxon>
        <taxon>Spermatophyta</taxon>
        <taxon>Magnoliopsida</taxon>
        <taxon>eudicotyledons</taxon>
        <taxon>Gunneridae</taxon>
        <taxon>Pentapetalae</taxon>
        <taxon>rosids</taxon>
        <taxon>fabids</taxon>
        <taxon>Malpighiales</taxon>
        <taxon>Salicaceae</taxon>
        <taxon>Flacourtieae</taxon>
        <taxon>Dovyalis</taxon>
    </lineage>
</organism>
<name>A0AAV1RGG0_9ROSI</name>
<comment type="pathway">
    <text evidence="1">Pigment biosynthesis; anthocyanin biosynthesis.</text>
</comment>
<evidence type="ECO:0000256" key="7">
    <source>
        <dbReference type="RuleBase" id="RU362057"/>
    </source>
</evidence>
<evidence type="ECO:0000256" key="4">
    <source>
        <dbReference type="ARBA" id="ARBA00022679"/>
    </source>
</evidence>
<comment type="catalytic activity">
    <reaction evidence="5">
        <text>an anthocyanidin + UDP-alpha-D-glucose + H(+) = an anthocyanidin 3-O-beta-D-glucoside + UDP</text>
        <dbReference type="Rhea" id="RHEA:20093"/>
        <dbReference type="ChEBI" id="CHEBI:15378"/>
        <dbReference type="ChEBI" id="CHEBI:16307"/>
        <dbReference type="ChEBI" id="CHEBI:58223"/>
        <dbReference type="ChEBI" id="CHEBI:58885"/>
        <dbReference type="ChEBI" id="CHEBI:143576"/>
        <dbReference type="EC" id="2.4.1.115"/>
    </reaction>
</comment>
<evidence type="ECO:0000256" key="3">
    <source>
        <dbReference type="ARBA" id="ARBA00022676"/>
    </source>
</evidence>
<evidence type="ECO:0000313" key="8">
    <source>
        <dbReference type="EMBL" id="CAK7335689.1"/>
    </source>
</evidence>
<dbReference type="PROSITE" id="PS00375">
    <property type="entry name" value="UDPGT"/>
    <property type="match status" value="1"/>
</dbReference>